<dbReference type="EMBL" id="KL367666">
    <property type="protein sequence ID" value="KFD60460.1"/>
    <property type="molecule type" value="Genomic_DNA"/>
</dbReference>
<protein>
    <submittedName>
        <fullName evidence="1">Uncharacterized protein</fullName>
    </submittedName>
</protein>
<dbReference type="Proteomes" id="UP000030758">
    <property type="component" value="Unassembled WGS sequence"/>
</dbReference>
<accession>A0A085MTB4</accession>
<reference evidence="1" key="1">
    <citation type="journal article" date="2014" name="Nat. Genet.">
        <title>Genome and transcriptome of the porcine whipworm Trichuris suis.</title>
        <authorList>
            <person name="Jex A.R."/>
            <person name="Nejsum P."/>
            <person name="Schwarz E.M."/>
            <person name="Hu L."/>
            <person name="Young N.D."/>
            <person name="Hall R.S."/>
            <person name="Korhonen P.K."/>
            <person name="Liao S."/>
            <person name="Thamsborg S."/>
            <person name="Xia J."/>
            <person name="Xu P."/>
            <person name="Wang S."/>
            <person name="Scheerlinck J.P."/>
            <person name="Hofmann A."/>
            <person name="Sternberg P.W."/>
            <person name="Wang J."/>
            <person name="Gasser R.B."/>
        </authorList>
    </citation>
    <scope>NUCLEOTIDE SEQUENCE [LARGE SCALE GENOMIC DNA]</scope>
    <source>
        <strain evidence="1">DCEP-RM93F</strain>
    </source>
</reference>
<dbReference type="AlphaFoldDB" id="A0A085MTB4"/>
<evidence type="ECO:0000313" key="1">
    <source>
        <dbReference type="EMBL" id="KFD60460.1"/>
    </source>
</evidence>
<sequence>MAQGVTKSLAEQHFTFDSESAEWFPLSALALFPAIFLLRGSNRQLGGQSLGREILDESWYILELTKLAKLPMPPLLTDAYAPDLRQYFLVGSCLHTNTEYFCFISTSAYVKVASSIRYKEAKAMNTFSSIANIRSWIEELIEASGDDLNEAIARAEDSQELERVREQSMDLINEIAIEYKNGLLYTSQDRQSLLRAIEYIVRVSEPKEMILSLMEVLSTLKFNKQETATCLPAFQYFVFLLRLVFDCIRRGVPNEKKWFADVLVCHLSGLTNFMNLALDVYGLEGLLSVFEAMDQLNIMLQMFVAFNRCAIAIDSEKWFTWTMRIFEILFPLFLTSMKDQSSLIFSDASPRFDNEFKTFMAQIMENAGLNVLTLAHWHRRCKATLPKKASRLTVEAMVCTPQVYSFGFFLAAYALEFDLPLWVYKIEYVFCDLLPCLLELIKVTLPTQHRFVVLHLFTWFFNRIPKATFSKRHLDQLVFQKFVYRWLAFELVNVTEKKDACDRVIAFLDLFEPDARLIVFHLMFSSKVEKFALCSCIEEPTVLRSVFIMVALYGLQQNGDIIPTCGGPVATQLLRLFTVLPECLLESIISGTHFAQLSGTLLFMQKILLMYVKQERFCQEVLSNFRAAEKRFLEPLGEALAKCNENRSTEKDLNNGRSVSESGKTFAEPSFPFLLNILFVMLMDQWREVRDR</sequence>
<name>A0A085MTB4_9BILA</name>
<proteinExistence type="predicted"/>
<organism evidence="1">
    <name type="scientific">Trichuris suis</name>
    <name type="common">pig whipworm</name>
    <dbReference type="NCBI Taxonomy" id="68888"/>
    <lineage>
        <taxon>Eukaryota</taxon>
        <taxon>Metazoa</taxon>
        <taxon>Ecdysozoa</taxon>
        <taxon>Nematoda</taxon>
        <taxon>Enoplea</taxon>
        <taxon>Dorylaimia</taxon>
        <taxon>Trichinellida</taxon>
        <taxon>Trichuridae</taxon>
        <taxon>Trichuris</taxon>
    </lineage>
</organism>
<gene>
    <name evidence="1" type="ORF">M514_07017</name>
</gene>